<dbReference type="Bgee" id="ENSGACG00000013650">
    <property type="expression patterns" value="Expressed in zone of skin and 13 other cell types or tissues"/>
</dbReference>
<feature type="compositionally biased region" description="Basic and acidic residues" evidence="1">
    <location>
        <begin position="98"/>
        <end position="126"/>
    </location>
</feature>
<evidence type="ECO:0000313" key="2">
    <source>
        <dbReference type="Ensembl" id="ENSGACP00000018040.1"/>
    </source>
</evidence>
<dbReference type="InterPro" id="IPR035979">
    <property type="entry name" value="RBD_domain_sf"/>
</dbReference>
<reference evidence="2" key="1">
    <citation type="submission" date="2006-01" db="EMBL/GenBank/DDBJ databases">
        <authorList>
            <person name="Lindblad-Toh K."/>
            <person name="Mauceli E."/>
            <person name="Grabherr M."/>
            <person name="Chang J.L."/>
            <person name="Lander E.S."/>
        </authorList>
    </citation>
    <scope>NUCLEOTIDE SEQUENCE [LARGE SCALE GENOMIC DNA]</scope>
</reference>
<feature type="region of interest" description="Disordered" evidence="1">
    <location>
        <begin position="1"/>
        <end position="50"/>
    </location>
</feature>
<feature type="compositionally biased region" description="Basic residues" evidence="1">
    <location>
        <begin position="127"/>
        <end position="142"/>
    </location>
</feature>
<dbReference type="InterPro" id="IPR012677">
    <property type="entry name" value="Nucleotide-bd_a/b_plait_sf"/>
</dbReference>
<reference evidence="2" key="2">
    <citation type="submission" date="2024-04" db="UniProtKB">
        <authorList>
            <consortium name="Ensembl"/>
        </authorList>
    </citation>
    <scope>IDENTIFICATION</scope>
</reference>
<sequence>WNLENKESKSTKIQRGKKESAQASICQPKGGKAKCLLGKDKQETSSSSAKTIKITLQVKGNKPNVFTFEDVRDAEDALHNLDHKWVCGRQIEIQFAQGDRKTPNQMKTKEHHSPRSSSRHDDERDGRRRRSRSRSHERRRSRSPSYERRPRRSESPRESRSYSRHRRSRSHENEK</sequence>
<dbReference type="GO" id="GO:0003676">
    <property type="term" value="F:nucleic acid binding"/>
    <property type="evidence" value="ECO:0007669"/>
    <property type="project" value="InterPro"/>
</dbReference>
<dbReference type="AlphaFoldDB" id="G3PKB0"/>
<protein>
    <submittedName>
        <fullName evidence="2">Serine and arginine rich splicing factor 10</fullName>
    </submittedName>
</protein>
<feature type="region of interest" description="Disordered" evidence="1">
    <location>
        <begin position="95"/>
        <end position="175"/>
    </location>
</feature>
<dbReference type="Ensembl" id="ENSGACT00000018075.1">
    <property type="protein sequence ID" value="ENSGACP00000018040.1"/>
    <property type="gene ID" value="ENSGACG00000013650.1"/>
</dbReference>
<proteinExistence type="predicted"/>
<feature type="compositionally biased region" description="Basic and acidic residues" evidence="1">
    <location>
        <begin position="145"/>
        <end position="161"/>
    </location>
</feature>
<name>G3PKB0_GASAC</name>
<feature type="compositionally biased region" description="Basic and acidic residues" evidence="1">
    <location>
        <begin position="1"/>
        <end position="20"/>
    </location>
</feature>
<organism evidence="2">
    <name type="scientific">Gasterosteus aculeatus</name>
    <name type="common">Three-spined stickleback</name>
    <dbReference type="NCBI Taxonomy" id="69293"/>
    <lineage>
        <taxon>Eukaryota</taxon>
        <taxon>Metazoa</taxon>
        <taxon>Chordata</taxon>
        <taxon>Craniata</taxon>
        <taxon>Vertebrata</taxon>
        <taxon>Euteleostomi</taxon>
        <taxon>Actinopterygii</taxon>
        <taxon>Neopterygii</taxon>
        <taxon>Teleostei</taxon>
        <taxon>Neoteleostei</taxon>
        <taxon>Acanthomorphata</taxon>
        <taxon>Eupercaria</taxon>
        <taxon>Perciformes</taxon>
        <taxon>Cottioidei</taxon>
        <taxon>Gasterosteales</taxon>
        <taxon>Gasterosteidae</taxon>
        <taxon>Gasterosteus</taxon>
    </lineage>
</organism>
<dbReference type="Gene3D" id="3.30.70.330">
    <property type="match status" value="1"/>
</dbReference>
<accession>G3PKB0</accession>
<dbReference type="SUPFAM" id="SSF54928">
    <property type="entry name" value="RNA-binding domain, RBD"/>
    <property type="match status" value="1"/>
</dbReference>
<evidence type="ECO:0000256" key="1">
    <source>
        <dbReference type="SAM" id="MobiDB-lite"/>
    </source>
</evidence>
<gene>
    <name evidence="2" type="primary">SRSF10</name>
</gene>